<feature type="region of interest" description="Disordered" evidence="2">
    <location>
        <begin position="1"/>
        <end position="114"/>
    </location>
</feature>
<dbReference type="RefSeq" id="XP_005827771.1">
    <property type="nucleotide sequence ID" value="XM_005827714.1"/>
</dbReference>
<dbReference type="Gene3D" id="1.25.40.10">
    <property type="entry name" value="Tetratricopeptide repeat domain"/>
    <property type="match status" value="1"/>
</dbReference>
<dbReference type="EMBL" id="JH993028">
    <property type="protein sequence ID" value="EKX40791.1"/>
    <property type="molecule type" value="Genomic_DNA"/>
</dbReference>
<feature type="region of interest" description="Disordered" evidence="2">
    <location>
        <begin position="119"/>
        <end position="138"/>
    </location>
</feature>
<sequence length="568" mass="62433">MSDTDSLARKGKASSEDNIIDPLAPSKVELSSKMELPEMNQDESTLNGIVQLQVNDSDDDDSESQTNSSKTLSHTMKIEDSLSLNMTEARDAESKLSILSGSEQSTPSSPALANAISSLKSPSFGNEQSTPSSPALANAISSLKSPSFGNEQSTPSSPALANAISSLKSPSFGNEQSTPSSPALANAISSVKSPSFGNEQSTPSSPALANAISSLKSPSFGNEQSTPSSPALANAISSLKSPSFGNEQSTPSSPALANAISSVKSPSFGNEQSTPAKPVFTWRRADEFAHATVDILRRINADLCKNKDLRKIQELYQTEIHRNPRNVEILRAYSCFLAGIGERNSAEKYLQEALQINPRSLESSISYAELLLAGIDYKRRFHELQKAEMLLLRIQDIFPDNRRIQLLLDRITSTISKHDMSMFVSSSGFLNIQGKKDRQESMPSFTPQRRRAQISTCFNMLKEAVSTFEEELSNIKHEEKDKSINPEKAEELKQKAEERLNRVKLECLREDMINKDSNSKPFSFEHDNDSSKGKSERDTRKDEDDEDVLSRGKKKNDKSMFFCIPISL</sequence>
<evidence type="ECO:0000313" key="4">
    <source>
        <dbReference type="EnsemblProtists" id="EKX40791"/>
    </source>
</evidence>
<keyword evidence="5" id="KW-1185">Reference proteome</keyword>
<dbReference type="AlphaFoldDB" id="L1IX54"/>
<dbReference type="KEGG" id="gtt:GUITHDRAFT_113058"/>
<reference evidence="3 5" key="1">
    <citation type="journal article" date="2012" name="Nature">
        <title>Algal genomes reveal evolutionary mosaicism and the fate of nucleomorphs.</title>
        <authorList>
            <consortium name="DOE Joint Genome Institute"/>
            <person name="Curtis B.A."/>
            <person name="Tanifuji G."/>
            <person name="Burki F."/>
            <person name="Gruber A."/>
            <person name="Irimia M."/>
            <person name="Maruyama S."/>
            <person name="Arias M.C."/>
            <person name="Ball S.G."/>
            <person name="Gile G.H."/>
            <person name="Hirakawa Y."/>
            <person name="Hopkins J.F."/>
            <person name="Kuo A."/>
            <person name="Rensing S.A."/>
            <person name="Schmutz J."/>
            <person name="Symeonidi A."/>
            <person name="Elias M."/>
            <person name="Eveleigh R.J."/>
            <person name="Herman E.K."/>
            <person name="Klute M.J."/>
            <person name="Nakayama T."/>
            <person name="Obornik M."/>
            <person name="Reyes-Prieto A."/>
            <person name="Armbrust E.V."/>
            <person name="Aves S.J."/>
            <person name="Beiko R.G."/>
            <person name="Coutinho P."/>
            <person name="Dacks J.B."/>
            <person name="Durnford D.G."/>
            <person name="Fast N.M."/>
            <person name="Green B.R."/>
            <person name="Grisdale C.J."/>
            <person name="Hempel F."/>
            <person name="Henrissat B."/>
            <person name="Hoppner M.P."/>
            <person name="Ishida K."/>
            <person name="Kim E."/>
            <person name="Koreny L."/>
            <person name="Kroth P.G."/>
            <person name="Liu Y."/>
            <person name="Malik S.B."/>
            <person name="Maier U.G."/>
            <person name="McRose D."/>
            <person name="Mock T."/>
            <person name="Neilson J.A."/>
            <person name="Onodera N.T."/>
            <person name="Poole A.M."/>
            <person name="Pritham E.J."/>
            <person name="Richards T.A."/>
            <person name="Rocap G."/>
            <person name="Roy S.W."/>
            <person name="Sarai C."/>
            <person name="Schaack S."/>
            <person name="Shirato S."/>
            <person name="Slamovits C.H."/>
            <person name="Spencer D.F."/>
            <person name="Suzuki S."/>
            <person name="Worden A.Z."/>
            <person name="Zauner S."/>
            <person name="Barry K."/>
            <person name="Bell C."/>
            <person name="Bharti A.K."/>
            <person name="Crow J.A."/>
            <person name="Grimwood J."/>
            <person name="Kramer R."/>
            <person name="Lindquist E."/>
            <person name="Lucas S."/>
            <person name="Salamov A."/>
            <person name="McFadden G.I."/>
            <person name="Lane C.E."/>
            <person name="Keeling P.J."/>
            <person name="Gray M.W."/>
            <person name="Grigoriev I.V."/>
            <person name="Archibald J.M."/>
        </authorList>
    </citation>
    <scope>NUCLEOTIDE SEQUENCE</scope>
    <source>
        <strain evidence="3 5">CCMP2712</strain>
    </source>
</reference>
<dbReference type="Proteomes" id="UP000011087">
    <property type="component" value="Unassembled WGS sequence"/>
</dbReference>
<dbReference type="STRING" id="905079.L1IX54"/>
<organism evidence="3">
    <name type="scientific">Guillardia theta (strain CCMP2712)</name>
    <name type="common">Cryptophyte</name>
    <dbReference type="NCBI Taxonomy" id="905079"/>
    <lineage>
        <taxon>Eukaryota</taxon>
        <taxon>Cryptophyceae</taxon>
        <taxon>Pyrenomonadales</taxon>
        <taxon>Geminigeraceae</taxon>
        <taxon>Guillardia</taxon>
    </lineage>
</organism>
<evidence type="ECO:0000256" key="2">
    <source>
        <dbReference type="SAM" id="MobiDB-lite"/>
    </source>
</evidence>
<feature type="region of interest" description="Disordered" evidence="2">
    <location>
        <begin position="515"/>
        <end position="552"/>
    </location>
</feature>
<feature type="compositionally biased region" description="Basic and acidic residues" evidence="2">
    <location>
        <begin position="515"/>
        <end position="542"/>
    </location>
</feature>
<protein>
    <submittedName>
        <fullName evidence="3 4">Uncharacterized protein</fullName>
    </submittedName>
</protein>
<keyword evidence="1" id="KW-0175">Coiled coil</keyword>
<accession>L1IX54</accession>
<dbReference type="SUPFAM" id="SSF48452">
    <property type="entry name" value="TPR-like"/>
    <property type="match status" value="1"/>
</dbReference>
<dbReference type="GeneID" id="17297474"/>
<name>L1IX54_GUITC</name>
<evidence type="ECO:0000313" key="5">
    <source>
        <dbReference type="Proteomes" id="UP000011087"/>
    </source>
</evidence>
<evidence type="ECO:0000313" key="3">
    <source>
        <dbReference type="EMBL" id="EKX40791.1"/>
    </source>
</evidence>
<feature type="compositionally biased region" description="Polar residues" evidence="2">
    <location>
        <begin position="64"/>
        <end position="74"/>
    </location>
</feature>
<reference evidence="5" key="2">
    <citation type="submission" date="2012-11" db="EMBL/GenBank/DDBJ databases">
        <authorList>
            <person name="Kuo A."/>
            <person name="Curtis B.A."/>
            <person name="Tanifuji G."/>
            <person name="Burki F."/>
            <person name="Gruber A."/>
            <person name="Irimia M."/>
            <person name="Maruyama S."/>
            <person name="Arias M.C."/>
            <person name="Ball S.G."/>
            <person name="Gile G.H."/>
            <person name="Hirakawa Y."/>
            <person name="Hopkins J.F."/>
            <person name="Rensing S.A."/>
            <person name="Schmutz J."/>
            <person name="Symeonidi A."/>
            <person name="Elias M."/>
            <person name="Eveleigh R.J."/>
            <person name="Herman E.K."/>
            <person name="Klute M.J."/>
            <person name="Nakayama T."/>
            <person name="Obornik M."/>
            <person name="Reyes-Prieto A."/>
            <person name="Armbrust E.V."/>
            <person name="Aves S.J."/>
            <person name="Beiko R.G."/>
            <person name="Coutinho P."/>
            <person name="Dacks J.B."/>
            <person name="Durnford D.G."/>
            <person name="Fast N.M."/>
            <person name="Green B.R."/>
            <person name="Grisdale C."/>
            <person name="Hempe F."/>
            <person name="Henrissat B."/>
            <person name="Hoppner M.P."/>
            <person name="Ishida K.-I."/>
            <person name="Kim E."/>
            <person name="Koreny L."/>
            <person name="Kroth P.G."/>
            <person name="Liu Y."/>
            <person name="Malik S.-B."/>
            <person name="Maier U.G."/>
            <person name="McRose D."/>
            <person name="Mock T."/>
            <person name="Neilson J.A."/>
            <person name="Onodera N.T."/>
            <person name="Poole A.M."/>
            <person name="Pritham E.J."/>
            <person name="Richards T.A."/>
            <person name="Rocap G."/>
            <person name="Roy S.W."/>
            <person name="Sarai C."/>
            <person name="Schaack S."/>
            <person name="Shirato S."/>
            <person name="Slamovits C.H."/>
            <person name="Spencer D.F."/>
            <person name="Suzuki S."/>
            <person name="Worden A.Z."/>
            <person name="Zauner S."/>
            <person name="Barry K."/>
            <person name="Bell C."/>
            <person name="Bharti A.K."/>
            <person name="Crow J.A."/>
            <person name="Grimwood J."/>
            <person name="Kramer R."/>
            <person name="Lindquist E."/>
            <person name="Lucas S."/>
            <person name="Salamov A."/>
            <person name="McFadden G.I."/>
            <person name="Lane C.E."/>
            <person name="Keeling P.J."/>
            <person name="Gray M.W."/>
            <person name="Grigoriev I.V."/>
            <person name="Archibald J.M."/>
        </authorList>
    </citation>
    <scope>NUCLEOTIDE SEQUENCE</scope>
    <source>
        <strain evidence="5">CCMP2712</strain>
    </source>
</reference>
<dbReference type="PaxDb" id="55529-EKX40791"/>
<proteinExistence type="predicted"/>
<dbReference type="InterPro" id="IPR011990">
    <property type="entry name" value="TPR-like_helical_dom_sf"/>
</dbReference>
<gene>
    <name evidence="3" type="ORF">GUITHDRAFT_113058</name>
</gene>
<feature type="compositionally biased region" description="Polar residues" evidence="2">
    <location>
        <begin position="42"/>
        <end position="55"/>
    </location>
</feature>
<dbReference type="HOGENOM" id="CLU_480180_0_0_1"/>
<reference evidence="4" key="3">
    <citation type="submission" date="2015-06" db="UniProtKB">
        <authorList>
            <consortium name="EnsemblProtists"/>
        </authorList>
    </citation>
    <scope>IDENTIFICATION</scope>
</reference>
<dbReference type="EnsemblProtists" id="EKX40791">
    <property type="protein sequence ID" value="EKX40791"/>
    <property type="gene ID" value="GUITHDRAFT_113058"/>
</dbReference>
<feature type="compositionally biased region" description="Polar residues" evidence="2">
    <location>
        <begin position="97"/>
        <end position="114"/>
    </location>
</feature>
<feature type="coiled-coil region" evidence="1">
    <location>
        <begin position="458"/>
        <end position="506"/>
    </location>
</feature>
<feature type="region of interest" description="Disordered" evidence="2">
    <location>
        <begin position="143"/>
        <end position="162"/>
    </location>
</feature>
<evidence type="ECO:0000256" key="1">
    <source>
        <dbReference type="SAM" id="Coils"/>
    </source>
</evidence>